<feature type="domain" description="DUF6259" evidence="6">
    <location>
        <begin position="265"/>
        <end position="547"/>
    </location>
</feature>
<keyword evidence="1" id="KW-0732">Signal</keyword>
<dbReference type="InterPro" id="IPR046226">
    <property type="entry name" value="DUF6259"/>
</dbReference>
<dbReference type="PANTHER" id="PTHR12993:SF11">
    <property type="entry name" value="N-ACETYLGLUCOSAMINYL-PHOSPHATIDYLINOSITOL DE-N-ACETYLASE"/>
    <property type="match status" value="1"/>
</dbReference>
<comment type="caution">
    <text evidence="8">The sequence shown here is derived from an EMBL/GenBank/DDBJ whole genome shotgun (WGS) entry which is preliminary data.</text>
</comment>
<dbReference type="SUPFAM" id="SSF102588">
    <property type="entry name" value="LmbE-like"/>
    <property type="match status" value="1"/>
</dbReference>
<protein>
    <recommendedName>
        <fullName evidence="10">PIG-L family deacetylase</fullName>
    </recommendedName>
</protein>
<dbReference type="InterPro" id="IPR055826">
    <property type="entry name" value="DUF7402"/>
</dbReference>
<dbReference type="Gene3D" id="2.80.10.50">
    <property type="match status" value="1"/>
</dbReference>
<dbReference type="PANTHER" id="PTHR12993">
    <property type="entry name" value="N-ACETYLGLUCOSAMINYL-PHOSPHATIDYLINOSITOL DE-N-ACETYLASE-RELATED"/>
    <property type="match status" value="1"/>
</dbReference>
<dbReference type="InterPro" id="IPR014756">
    <property type="entry name" value="Ig_E-set"/>
</dbReference>
<accession>A0ABQ2BUW4</accession>
<evidence type="ECO:0000259" key="7">
    <source>
        <dbReference type="Pfam" id="PF24135"/>
    </source>
</evidence>
<reference evidence="9" key="1">
    <citation type="journal article" date="2019" name="Int. J. Syst. Evol. Microbiol.">
        <title>The Global Catalogue of Microorganisms (GCM) 10K type strain sequencing project: providing services to taxonomists for standard genome sequencing and annotation.</title>
        <authorList>
            <consortium name="The Broad Institute Genomics Platform"/>
            <consortium name="The Broad Institute Genome Sequencing Center for Infectious Disease"/>
            <person name="Wu L."/>
            <person name="Ma J."/>
        </authorList>
    </citation>
    <scope>NUCLEOTIDE SEQUENCE [LARGE SCALE GENOMIC DNA]</scope>
    <source>
        <strain evidence="9">CGMCC 1.15043</strain>
    </source>
</reference>
<evidence type="ECO:0000256" key="1">
    <source>
        <dbReference type="ARBA" id="ARBA00022729"/>
    </source>
</evidence>
<dbReference type="InterPro" id="IPR008979">
    <property type="entry name" value="Galactose-bd-like_sf"/>
</dbReference>
<feature type="domain" description="DUF7402" evidence="7">
    <location>
        <begin position="999"/>
        <end position="1131"/>
    </location>
</feature>
<evidence type="ECO:0000256" key="3">
    <source>
        <dbReference type="ARBA" id="ARBA00023277"/>
    </source>
</evidence>
<dbReference type="SUPFAM" id="SSF50370">
    <property type="entry name" value="Ricin B-like lectins"/>
    <property type="match status" value="1"/>
</dbReference>
<dbReference type="Pfam" id="PF24135">
    <property type="entry name" value="DUF7402"/>
    <property type="match status" value="1"/>
</dbReference>
<dbReference type="Pfam" id="PF02585">
    <property type="entry name" value="PIG-L"/>
    <property type="match status" value="1"/>
</dbReference>
<evidence type="ECO:0008006" key="10">
    <source>
        <dbReference type="Google" id="ProtNLM"/>
    </source>
</evidence>
<gene>
    <name evidence="8" type="ORF">GCM10008018_17010</name>
</gene>
<keyword evidence="3" id="KW-0119">Carbohydrate metabolism</keyword>
<evidence type="ECO:0000313" key="9">
    <source>
        <dbReference type="Proteomes" id="UP000615455"/>
    </source>
</evidence>
<sequence length="1362" mass="148795">MKKRSKFLLHLLIVTLVFSMIFSVGPKSLVQAAAVTSPLTMVSGNLQVGVSFTNSGLNLTRIYDSSKAQDLLSTAVDEPLFTIRLNGASINSKEGWTSVTEDLTGNVYTFVFSGNSNASGITVTVKADKSTADAIKWSIAINNTSTTKYVHTIEFPNIPVRDLGAGRQAFYPYASGTVNDLWSSGSGYSFPYPSTVSTMPYVAAYNGQTGLYLGWHANEAQIIYPNIWGDSANSVVKMGMEILAPDDTKVGNDFNTTASALMQLTPSWYDAAMIYRNWAKDNASWWPTIDNNGRTDTPDWLKKLNVWTKTENSNGEKPSVTTTLAEAFQQYMGMPVGNHWYRWHEILMDGHFPEYFPAKDGFAENVVAQQNNNIYVVPYTNGRLWSSTIPSFDSEGARAAAAKDPSGALYTENDDQPNEYLATMDPSQTMWQNKVKYFTNELLNAYHVNGVYQDMVGYSAPAPDYDASHGHTLGGGDYWQKGYETMYNTNIRSNKPAGTILVTEGPADSSAKMFDAMLAYINSDTGLDGVPALHAVLADATQLMGRYYDNNESDLQWRQKNGRAFVWGEQLGWSDADIINYPSKASYLRNTAKVRAQINRSIYAGQMGRPLVLSGNSTVTGPDITTNVVENGVWMLPQDNKVVVLLTNVSNASKTVMVNMALSQYGMNSTSLNVDELGPTGKIGSFTSSTNSLTNKSVTLAAGEVKAWVITPGLPAQTGKILILAPHPDDEALMASGIMEKGITDGKTVKVGIATNGDYAASLGDMTVGQTRIRESVAAVTYLGVPQSNITVLGYGDDQLWSLYNATNADAVITSHEGTVTYGTPENLDYHYQKFGTHASYTRNNFKNDLMTMINDYRPDDIYITSMYDSHPDHNTLNYFTLEAIRQLKQNDPSYAPKMHEAIIHSNDGEVFWPSHEPITSNAPMVPFSKPTTLDSTSQLDWTARESVSVPTDMMVVPRNVGNKKFNTISKYATQLGDADYMYGFIKSDEVFWLKDFSNIAPLATVTVSSQNTAAGQLGIKAIDGILDGNPRLPDKEWATVSQTTGAWINLAWSGSQKITSVKLYDRPNSNENITGATLTFSDGSSITTGALPNNGYSKTITFAEKTVTWVKLTVNTATGINIGLSEFEVYGHDGGTPNNSIITPTTATFDKKVAKQADIGVSMTLNNNSFSGIKNGSTSLIQGTDYTVIGTNVTILKKYLANQAVGTTNLTFDFSAGVDPVLAVTVVDTTSATMYYTIKDRWKGNYLNDNGSGKVNYGATASTDYYKWSLETSGGYTQLKNKATGKYMAIENQLGYVESTTVQPGWWSKDWTLVDDENGYKKITCRFQGVSINVENQTGSAEYAVVEPGMWSAEFVISAAN</sequence>
<evidence type="ECO:0000256" key="4">
    <source>
        <dbReference type="ARBA" id="ARBA00023326"/>
    </source>
</evidence>
<dbReference type="Pfam" id="PF03442">
    <property type="entry name" value="CBM_X2"/>
    <property type="match status" value="1"/>
</dbReference>
<proteinExistence type="predicted"/>
<dbReference type="InterPro" id="IPR003737">
    <property type="entry name" value="GlcNAc_PI_deacetylase-related"/>
</dbReference>
<evidence type="ECO:0000259" key="5">
    <source>
        <dbReference type="Pfam" id="PF03442"/>
    </source>
</evidence>
<dbReference type="InterPro" id="IPR035992">
    <property type="entry name" value="Ricin_B-like_lectins"/>
</dbReference>
<dbReference type="CDD" id="cd23432">
    <property type="entry name" value="beta-trefoil_Ricin_EndoBetaGal-like"/>
    <property type="match status" value="1"/>
</dbReference>
<dbReference type="Pfam" id="PF19773">
    <property type="entry name" value="DUF6259"/>
    <property type="match status" value="1"/>
</dbReference>
<dbReference type="Proteomes" id="UP000615455">
    <property type="component" value="Unassembled WGS sequence"/>
</dbReference>
<keyword evidence="4" id="KW-0624">Polysaccharide degradation</keyword>
<evidence type="ECO:0000313" key="8">
    <source>
        <dbReference type="EMBL" id="GGI46421.1"/>
    </source>
</evidence>
<evidence type="ECO:0000259" key="6">
    <source>
        <dbReference type="Pfam" id="PF19773"/>
    </source>
</evidence>
<dbReference type="SUPFAM" id="SSF49785">
    <property type="entry name" value="Galactose-binding domain-like"/>
    <property type="match status" value="1"/>
</dbReference>
<keyword evidence="2" id="KW-0136">Cellulose degradation</keyword>
<dbReference type="Gene3D" id="2.60.120.260">
    <property type="entry name" value="Galactose-binding domain-like"/>
    <property type="match status" value="1"/>
</dbReference>
<keyword evidence="9" id="KW-1185">Reference proteome</keyword>
<name>A0ABQ2BUW4_9BACL</name>
<dbReference type="EMBL" id="BMHE01000006">
    <property type="protein sequence ID" value="GGI46421.1"/>
    <property type="molecule type" value="Genomic_DNA"/>
</dbReference>
<dbReference type="RefSeq" id="WP_229757529.1">
    <property type="nucleotide sequence ID" value="NZ_BMHE01000006.1"/>
</dbReference>
<feature type="domain" description="Carbohydrate binding X2" evidence="5">
    <location>
        <begin position="1143"/>
        <end position="1225"/>
    </location>
</feature>
<dbReference type="SUPFAM" id="SSF81296">
    <property type="entry name" value="E set domains"/>
    <property type="match status" value="1"/>
</dbReference>
<dbReference type="InterPro" id="IPR005102">
    <property type="entry name" value="Carbo-bd_X2"/>
</dbReference>
<dbReference type="InterPro" id="IPR024078">
    <property type="entry name" value="LmbE-like_dom_sf"/>
</dbReference>
<evidence type="ECO:0000256" key="2">
    <source>
        <dbReference type="ARBA" id="ARBA00023001"/>
    </source>
</evidence>
<dbReference type="InterPro" id="IPR013783">
    <property type="entry name" value="Ig-like_fold"/>
</dbReference>
<organism evidence="8 9">
    <name type="scientific">Paenibacillus marchantiophytorum</name>
    <dbReference type="NCBI Taxonomy" id="1619310"/>
    <lineage>
        <taxon>Bacteria</taxon>
        <taxon>Bacillati</taxon>
        <taxon>Bacillota</taxon>
        <taxon>Bacilli</taxon>
        <taxon>Bacillales</taxon>
        <taxon>Paenibacillaceae</taxon>
        <taxon>Paenibacillus</taxon>
    </lineage>
</organism>
<dbReference type="Gene3D" id="3.40.50.10320">
    <property type="entry name" value="LmbE-like"/>
    <property type="match status" value="1"/>
</dbReference>
<dbReference type="Gene3D" id="2.60.40.10">
    <property type="entry name" value="Immunoglobulins"/>
    <property type="match status" value="1"/>
</dbReference>